<dbReference type="NCBIfam" id="NF009905">
    <property type="entry name" value="PRK13368.1"/>
    <property type="match status" value="1"/>
</dbReference>
<evidence type="ECO:0000313" key="6">
    <source>
        <dbReference type="EMBL" id="RDH44341.1"/>
    </source>
</evidence>
<dbReference type="PANTHER" id="PTHR42866">
    <property type="entry name" value="3-DEOXY-MANNO-OCTULOSONATE CYTIDYLYLTRANSFERASE"/>
    <property type="match status" value="1"/>
</dbReference>
<dbReference type="GO" id="GO:0008690">
    <property type="term" value="F:3-deoxy-manno-octulosonate cytidylyltransferase activity"/>
    <property type="evidence" value="ECO:0007669"/>
    <property type="project" value="UniProtKB-UniRule"/>
</dbReference>
<dbReference type="NCBIfam" id="TIGR00466">
    <property type="entry name" value="kdsB"/>
    <property type="match status" value="1"/>
</dbReference>
<dbReference type="RefSeq" id="WP_094787516.1">
    <property type="nucleotide sequence ID" value="NZ_NDXW01000001.1"/>
</dbReference>
<dbReference type="EMBL" id="NDXW01000001">
    <property type="protein sequence ID" value="RDH44341.1"/>
    <property type="molecule type" value="Genomic_DNA"/>
</dbReference>
<evidence type="ECO:0000256" key="1">
    <source>
        <dbReference type="ARBA" id="ARBA00004370"/>
    </source>
</evidence>
<sequence length="257" mass="28080">MNSTDYTVIIPARYASSRLPAKPLADIAGKPMVQRVYEQACASNAKRVVIATDHPDIVAAVQKFGAEVCLTDADHPSGTDRLQQAASELGLDDDAVVVNVQGDEPLIPPALIDQVAHNLRNDRDAVMATLCQPITELEMMLNPNVVKVVTDAKQHALYFSRAAIPWPRDEFAGQPQSLPAGLPVAHHIGIYAYRVSLLNDFVSWGSCLLERTEALEQLRVLWHGKKIHVAQALVTPPRGVDTKDDLLRVCQLLGESN</sequence>
<keyword evidence="4 5" id="KW-0448">Lipopolysaccharide biosynthesis</keyword>
<evidence type="ECO:0000256" key="5">
    <source>
        <dbReference type="HAMAP-Rule" id="MF_00057"/>
    </source>
</evidence>
<dbReference type="UniPathway" id="UPA00358">
    <property type="reaction ID" value="UER00476"/>
</dbReference>
<evidence type="ECO:0000313" key="7">
    <source>
        <dbReference type="Proteomes" id="UP000257039"/>
    </source>
</evidence>
<keyword evidence="5" id="KW-0963">Cytoplasm</keyword>
<comment type="similarity">
    <text evidence="5">Belongs to the KdsB family.</text>
</comment>
<comment type="pathway">
    <text evidence="5">Nucleotide-sugar biosynthesis; CMP-3-deoxy-D-manno-octulosonate biosynthesis; CMP-3-deoxy-D-manno-octulosonate from 3-deoxy-D-manno-octulosonate and CTP: step 1/1.</text>
</comment>
<dbReference type="EC" id="2.7.7.38" evidence="5"/>
<comment type="caution">
    <text evidence="6">The sequence shown here is derived from an EMBL/GenBank/DDBJ whole genome shotgun (WGS) entry which is preliminary data.</text>
</comment>
<organism evidence="6 7">
    <name type="scientific">Zooshikella ganghwensis</name>
    <dbReference type="NCBI Taxonomy" id="202772"/>
    <lineage>
        <taxon>Bacteria</taxon>
        <taxon>Pseudomonadati</taxon>
        <taxon>Pseudomonadota</taxon>
        <taxon>Gammaproteobacteria</taxon>
        <taxon>Oceanospirillales</taxon>
        <taxon>Zooshikellaceae</taxon>
        <taxon>Zooshikella</taxon>
    </lineage>
</organism>
<dbReference type="Gene3D" id="3.90.550.10">
    <property type="entry name" value="Spore Coat Polysaccharide Biosynthesis Protein SpsA, Chain A"/>
    <property type="match status" value="1"/>
</dbReference>
<protein>
    <recommendedName>
        <fullName evidence="5">3-deoxy-manno-octulosonate cytidylyltransferase</fullName>
        <ecNumber evidence="5">2.7.7.38</ecNumber>
    </recommendedName>
    <alternativeName>
        <fullName evidence="5">CMP-2-keto-3-deoxyoctulosonic acid synthase</fullName>
        <shortName evidence="5">CKS</shortName>
        <shortName evidence="5">CMP-KDO synthase</shortName>
    </alternativeName>
</protein>
<dbReference type="AlphaFoldDB" id="A0A4V1INN4"/>
<dbReference type="CDD" id="cd02517">
    <property type="entry name" value="CMP-KDO-Synthetase"/>
    <property type="match status" value="1"/>
</dbReference>
<keyword evidence="2 5" id="KW-0808">Transferase</keyword>
<dbReference type="SUPFAM" id="SSF53448">
    <property type="entry name" value="Nucleotide-diphospho-sugar transferases"/>
    <property type="match status" value="1"/>
</dbReference>
<dbReference type="GO" id="GO:0005829">
    <property type="term" value="C:cytosol"/>
    <property type="evidence" value="ECO:0007669"/>
    <property type="project" value="TreeGrafter"/>
</dbReference>
<proteinExistence type="inferred from homology"/>
<comment type="subcellular location">
    <subcellularLocation>
        <location evidence="5">Cytoplasm</location>
    </subcellularLocation>
    <subcellularLocation>
        <location evidence="1">Membrane</location>
    </subcellularLocation>
</comment>
<dbReference type="GO" id="GO:0009103">
    <property type="term" value="P:lipopolysaccharide biosynthetic process"/>
    <property type="evidence" value="ECO:0007669"/>
    <property type="project" value="UniProtKB-UniRule"/>
</dbReference>
<dbReference type="FunFam" id="3.90.550.10:FF:000011">
    <property type="entry name" value="3-deoxy-manno-octulosonate cytidylyltransferase"/>
    <property type="match status" value="1"/>
</dbReference>
<dbReference type="NCBIfam" id="NF003952">
    <property type="entry name" value="PRK05450.1-5"/>
    <property type="match status" value="1"/>
</dbReference>
<comment type="catalytic activity">
    <reaction evidence="5">
        <text>3-deoxy-alpha-D-manno-oct-2-ulosonate + CTP = CMP-3-deoxy-beta-D-manno-octulosonate + diphosphate</text>
        <dbReference type="Rhea" id="RHEA:23448"/>
        <dbReference type="ChEBI" id="CHEBI:33019"/>
        <dbReference type="ChEBI" id="CHEBI:37563"/>
        <dbReference type="ChEBI" id="CHEBI:85986"/>
        <dbReference type="ChEBI" id="CHEBI:85987"/>
        <dbReference type="EC" id="2.7.7.38"/>
    </reaction>
</comment>
<comment type="function">
    <text evidence="5">Activates KDO (a required 8-carbon sugar) for incorporation into bacterial lipopolysaccharide in Gram-negative bacteria.</text>
</comment>
<dbReference type="Proteomes" id="UP000257039">
    <property type="component" value="Unassembled WGS sequence"/>
</dbReference>
<reference evidence="6 7" key="1">
    <citation type="submission" date="2017-04" db="EMBL/GenBank/DDBJ databases">
        <title>Draft genome sequence of Zooshikella ganghwensis VG4 isolated from Red Sea sediments.</title>
        <authorList>
            <person name="Rehman Z."/>
            <person name="Alam I."/>
            <person name="Kamau A."/>
            <person name="Bajic V."/>
            <person name="Leiknes T."/>
        </authorList>
    </citation>
    <scope>NUCLEOTIDE SEQUENCE [LARGE SCALE GENOMIC DNA]</scope>
    <source>
        <strain evidence="6 7">VG4</strain>
    </source>
</reference>
<dbReference type="NCBIfam" id="NF003950">
    <property type="entry name" value="PRK05450.1-3"/>
    <property type="match status" value="1"/>
</dbReference>
<accession>A0A4V1INN4</accession>
<evidence type="ECO:0000256" key="2">
    <source>
        <dbReference type="ARBA" id="ARBA00022679"/>
    </source>
</evidence>
<evidence type="ECO:0000256" key="3">
    <source>
        <dbReference type="ARBA" id="ARBA00022695"/>
    </source>
</evidence>
<dbReference type="Pfam" id="PF02348">
    <property type="entry name" value="CTP_transf_3"/>
    <property type="match status" value="1"/>
</dbReference>
<dbReference type="HAMAP" id="MF_00057">
    <property type="entry name" value="KdsB"/>
    <property type="match status" value="1"/>
</dbReference>
<evidence type="ECO:0000256" key="4">
    <source>
        <dbReference type="ARBA" id="ARBA00022985"/>
    </source>
</evidence>
<keyword evidence="3 5" id="KW-0548">Nucleotidyltransferase</keyword>
<dbReference type="PANTHER" id="PTHR42866:SF2">
    <property type="entry name" value="3-DEOXY-MANNO-OCTULOSONATE CYTIDYLYLTRANSFERASE, MITOCHONDRIAL"/>
    <property type="match status" value="1"/>
</dbReference>
<dbReference type="GO" id="GO:0033468">
    <property type="term" value="P:CMP-keto-3-deoxy-D-manno-octulosonic acid biosynthetic process"/>
    <property type="evidence" value="ECO:0007669"/>
    <property type="project" value="UniProtKB-UniRule"/>
</dbReference>
<keyword evidence="7" id="KW-1185">Reference proteome</keyword>
<dbReference type="InterPro" id="IPR004528">
    <property type="entry name" value="KdsB"/>
</dbReference>
<name>A0A4V1INN4_9GAMM</name>
<dbReference type="InterPro" id="IPR029044">
    <property type="entry name" value="Nucleotide-diphossugar_trans"/>
</dbReference>
<gene>
    <name evidence="5" type="primary">kdsB</name>
    <name evidence="6" type="ORF">B9G39_13310</name>
</gene>
<dbReference type="InterPro" id="IPR003329">
    <property type="entry name" value="Cytidylyl_trans"/>
</dbReference>
<dbReference type="GO" id="GO:0016020">
    <property type="term" value="C:membrane"/>
    <property type="evidence" value="ECO:0007669"/>
    <property type="project" value="UniProtKB-SubCell"/>
</dbReference>